<gene>
    <name evidence="1" type="ordered locus">NRI_0818</name>
</gene>
<dbReference type="Proteomes" id="UP000001627">
    <property type="component" value="Chromosome"/>
</dbReference>
<dbReference type="EMBL" id="CP001431">
    <property type="protein sequence ID" value="ACT69783.1"/>
    <property type="molecule type" value="Genomic_DNA"/>
</dbReference>
<proteinExistence type="predicted"/>
<dbReference type="AlphaFoldDB" id="C6V5W8"/>
<name>C6V5W8_NEORI</name>
<evidence type="ECO:0000313" key="2">
    <source>
        <dbReference type="Proteomes" id="UP000001627"/>
    </source>
</evidence>
<accession>C6V5W8</accession>
<sequence length="51" mass="5859">MDLLTDFFAYVFVAMPKVDGCDTTCEVTVLLSIGVEEVYTFGSYYLYRKFP</sequence>
<dbReference type="KEGG" id="nri:NRI_0818"/>
<dbReference type="HOGENOM" id="CLU_3101363_0_0_5"/>
<evidence type="ECO:0000313" key="1">
    <source>
        <dbReference type="EMBL" id="ACT69783.1"/>
    </source>
</evidence>
<organism evidence="1 2">
    <name type="scientific">Neorickettsia risticii (strain Illinois)</name>
    <dbReference type="NCBI Taxonomy" id="434131"/>
    <lineage>
        <taxon>Bacteria</taxon>
        <taxon>Pseudomonadati</taxon>
        <taxon>Pseudomonadota</taxon>
        <taxon>Alphaproteobacteria</taxon>
        <taxon>Rickettsiales</taxon>
        <taxon>Anaplasmataceae</taxon>
        <taxon>Neorickettsia</taxon>
    </lineage>
</organism>
<keyword evidence="2" id="KW-1185">Reference proteome</keyword>
<protein>
    <submittedName>
        <fullName evidence="1">Uncharacterized protein</fullName>
    </submittedName>
</protein>
<reference evidence="1 2" key="1">
    <citation type="journal article" date="2009" name="Nucleic Acids Res.">
        <title>Analysis of complete genome sequence of Neorickettsia risticii: causative agent of Potomac horse fever.</title>
        <authorList>
            <person name="Lin M."/>
            <person name="Zhang C."/>
            <person name="Gibson K."/>
            <person name="Rikihisa Y."/>
        </authorList>
    </citation>
    <scope>NUCLEOTIDE SEQUENCE [LARGE SCALE GENOMIC DNA]</scope>
    <source>
        <strain evidence="1 2">Illinois</strain>
    </source>
</reference>